<dbReference type="InterPro" id="IPR051453">
    <property type="entry name" value="MBL_Glyoxalase_II"/>
</dbReference>
<dbReference type="SMART" id="SM00849">
    <property type="entry name" value="Lactamase_B"/>
    <property type="match status" value="1"/>
</dbReference>
<dbReference type="InterPro" id="IPR036866">
    <property type="entry name" value="RibonucZ/Hydroxyglut_hydro"/>
</dbReference>
<feature type="domain" description="Metallo-beta-lactamase" evidence="5">
    <location>
        <begin position="19"/>
        <end position="180"/>
    </location>
</feature>
<proteinExistence type="predicted"/>
<dbReference type="Pfam" id="PF00753">
    <property type="entry name" value="Lactamase_B"/>
    <property type="match status" value="2"/>
</dbReference>
<dbReference type="InterPro" id="IPR001279">
    <property type="entry name" value="Metallo-B-lactamas"/>
</dbReference>
<reference evidence="7" key="1">
    <citation type="journal article" date="2020" name="mSystems">
        <title>Genome- and Community-Level Interaction Insights into Carbon Utilization and Element Cycling Functions of Hydrothermarchaeota in Hydrothermal Sediment.</title>
        <authorList>
            <person name="Zhou Z."/>
            <person name="Liu Y."/>
            <person name="Xu W."/>
            <person name="Pan J."/>
            <person name="Luo Z.H."/>
            <person name="Li M."/>
        </authorList>
    </citation>
    <scope>NUCLEOTIDE SEQUENCE [LARGE SCALE GENOMIC DNA]</scope>
    <source>
        <strain evidence="6">SpSt-12</strain>
        <strain evidence="7">SpSt-87</strain>
    </source>
</reference>
<dbReference type="GO" id="GO:0046872">
    <property type="term" value="F:metal ion binding"/>
    <property type="evidence" value="ECO:0007669"/>
    <property type="project" value="UniProtKB-KW"/>
</dbReference>
<evidence type="ECO:0000256" key="1">
    <source>
        <dbReference type="ARBA" id="ARBA00001947"/>
    </source>
</evidence>
<evidence type="ECO:0000313" key="7">
    <source>
        <dbReference type="EMBL" id="HFW31532.1"/>
    </source>
</evidence>
<evidence type="ECO:0000256" key="4">
    <source>
        <dbReference type="ARBA" id="ARBA00022833"/>
    </source>
</evidence>
<dbReference type="AlphaFoldDB" id="A0A7C3M8D7"/>
<sequence>MKLFDRVYAYTWGKAFRDSSNCYIIADEELLVIDPGRFKSYTNLRGLMRNDGLKDVNYVFNTHLHRDHCESNILFAEGGALLGFDPREMAVSQYQFNLDIRLGKMFVIGNTEIEILRTPGHSPGSLTFYIPEYSAAITGDLIFENGVPGRFDIYGGDKKELAKSIEKLRVLEVEYILPGHGRIMQGREGIDAMLETTAEVLLL</sequence>
<comment type="caution">
    <text evidence="7">The sequence shown here is derived from an EMBL/GenBank/DDBJ whole genome shotgun (WGS) entry which is preliminary data.</text>
</comment>
<evidence type="ECO:0000256" key="2">
    <source>
        <dbReference type="ARBA" id="ARBA00022723"/>
    </source>
</evidence>
<comment type="cofactor">
    <cofactor evidence="1">
        <name>Zn(2+)</name>
        <dbReference type="ChEBI" id="CHEBI:29105"/>
    </cofactor>
</comment>
<protein>
    <submittedName>
        <fullName evidence="7">MBL fold metallo-hydrolase</fullName>
    </submittedName>
</protein>
<dbReference type="PANTHER" id="PTHR46233">
    <property type="entry name" value="HYDROXYACYLGLUTATHIONE HYDROLASE GLOC"/>
    <property type="match status" value="1"/>
</dbReference>
<name>A0A7C3M8D7_ARCFL</name>
<dbReference type="PANTHER" id="PTHR46233:SF3">
    <property type="entry name" value="HYDROXYACYLGLUTATHIONE HYDROLASE GLOC"/>
    <property type="match status" value="1"/>
</dbReference>
<evidence type="ECO:0000256" key="3">
    <source>
        <dbReference type="ARBA" id="ARBA00022801"/>
    </source>
</evidence>
<dbReference type="CDD" id="cd06262">
    <property type="entry name" value="metallo-hydrolase-like_MBL-fold"/>
    <property type="match status" value="1"/>
</dbReference>
<dbReference type="EMBL" id="DTLB01000005">
    <property type="protein sequence ID" value="HFW31532.1"/>
    <property type="molecule type" value="Genomic_DNA"/>
</dbReference>
<evidence type="ECO:0000259" key="5">
    <source>
        <dbReference type="SMART" id="SM00849"/>
    </source>
</evidence>
<dbReference type="SUPFAM" id="SSF56281">
    <property type="entry name" value="Metallo-hydrolase/oxidoreductase"/>
    <property type="match status" value="1"/>
</dbReference>
<keyword evidence="3 7" id="KW-0378">Hydrolase</keyword>
<accession>A0A7C3M8D7</accession>
<evidence type="ECO:0000313" key="6">
    <source>
        <dbReference type="EMBL" id="HET21447.1"/>
    </source>
</evidence>
<keyword evidence="4" id="KW-0862">Zinc</keyword>
<dbReference type="Gene3D" id="3.60.15.10">
    <property type="entry name" value="Ribonuclease Z/Hydroxyacylglutathione hydrolase-like"/>
    <property type="match status" value="1"/>
</dbReference>
<dbReference type="EMBL" id="DSCQ01000065">
    <property type="protein sequence ID" value="HET21447.1"/>
    <property type="molecule type" value="Genomic_DNA"/>
</dbReference>
<organism evidence="7">
    <name type="scientific">Archaeoglobus fulgidus</name>
    <dbReference type="NCBI Taxonomy" id="2234"/>
    <lineage>
        <taxon>Archaea</taxon>
        <taxon>Methanobacteriati</taxon>
        <taxon>Methanobacteriota</taxon>
        <taxon>Archaeoglobi</taxon>
        <taxon>Archaeoglobales</taxon>
        <taxon>Archaeoglobaceae</taxon>
        <taxon>Archaeoglobus</taxon>
    </lineage>
</organism>
<gene>
    <name evidence="6" type="ORF">ENN70_05065</name>
    <name evidence="7" type="ORF">ENW66_01055</name>
</gene>
<dbReference type="GO" id="GO:0016787">
    <property type="term" value="F:hydrolase activity"/>
    <property type="evidence" value="ECO:0007669"/>
    <property type="project" value="UniProtKB-KW"/>
</dbReference>
<keyword evidence="2" id="KW-0479">Metal-binding</keyword>